<comment type="caution">
    <text evidence="1">The sequence shown here is derived from an EMBL/GenBank/DDBJ whole genome shotgun (WGS) entry which is preliminary data.</text>
</comment>
<reference evidence="1" key="1">
    <citation type="submission" date="2022-04" db="EMBL/GenBank/DDBJ databases">
        <title>Genome of the entomopathogenic fungus Entomophthora muscae.</title>
        <authorList>
            <person name="Elya C."/>
            <person name="Lovett B.R."/>
            <person name="Lee E."/>
            <person name="Macias A.M."/>
            <person name="Hajek A.E."/>
            <person name="De Bivort B.L."/>
            <person name="Kasson M.T."/>
            <person name="De Fine Licht H.H."/>
            <person name="Stajich J.E."/>
        </authorList>
    </citation>
    <scope>NUCLEOTIDE SEQUENCE</scope>
    <source>
        <strain evidence="1">Berkeley</strain>
    </source>
</reference>
<keyword evidence="2" id="KW-1185">Reference proteome</keyword>
<name>A0ACC2TXX8_9FUNG</name>
<protein>
    <submittedName>
        <fullName evidence="1">Uncharacterized protein</fullName>
    </submittedName>
</protein>
<dbReference type="Proteomes" id="UP001165960">
    <property type="component" value="Unassembled WGS sequence"/>
</dbReference>
<gene>
    <name evidence="1" type="ORF">DSO57_1034660</name>
</gene>
<dbReference type="EMBL" id="QTSX02001712">
    <property type="protein sequence ID" value="KAJ9079519.1"/>
    <property type="molecule type" value="Genomic_DNA"/>
</dbReference>
<proteinExistence type="predicted"/>
<sequence length="307" mass="34059">MEVASFEEAHHVHGPFVTEFLAGTVGGCCEVLVGHPFDTVKVRIQTQSATTPLYSGAVDCFKKTLEKEKVTGLYRGVTPPLITVGFCSAIIFSSNGYFRRKLNPNPISDPTSSELPIGPTALAGAMTGSIIACFYCPMELLKIRMQTQTLFNAKYRGLIDCAKQTVKRDGLAGMYRGFTVTLARDMACFAGYFSMYHFMRDLYIERLAGPEVDRNSDLPMWYLLLSGGLSGIACWLTSYPQDIIKSRLQSSPTKLTIPDTIKTIYREGKWRGFTRGLAPTLLRSFPANAATFVGYETAMKFLKRPEE</sequence>
<evidence type="ECO:0000313" key="2">
    <source>
        <dbReference type="Proteomes" id="UP001165960"/>
    </source>
</evidence>
<organism evidence="1 2">
    <name type="scientific">Entomophthora muscae</name>
    <dbReference type="NCBI Taxonomy" id="34485"/>
    <lineage>
        <taxon>Eukaryota</taxon>
        <taxon>Fungi</taxon>
        <taxon>Fungi incertae sedis</taxon>
        <taxon>Zoopagomycota</taxon>
        <taxon>Entomophthoromycotina</taxon>
        <taxon>Entomophthoromycetes</taxon>
        <taxon>Entomophthorales</taxon>
        <taxon>Entomophthoraceae</taxon>
        <taxon>Entomophthora</taxon>
    </lineage>
</organism>
<accession>A0ACC2TXX8</accession>
<evidence type="ECO:0000313" key="1">
    <source>
        <dbReference type="EMBL" id="KAJ9079519.1"/>
    </source>
</evidence>